<dbReference type="RefSeq" id="XP_031770341.2">
    <property type="nucleotide sequence ID" value="XM_031914481.2"/>
</dbReference>
<dbReference type="GeneID" id="113521942"/>
<dbReference type="InterPro" id="IPR013320">
    <property type="entry name" value="ConA-like_dom_sf"/>
</dbReference>
<feature type="compositionally biased region" description="Polar residues" evidence="3">
    <location>
        <begin position="179"/>
        <end position="192"/>
    </location>
</feature>
<evidence type="ECO:0000256" key="2">
    <source>
        <dbReference type="RuleBase" id="RU102079"/>
    </source>
</evidence>
<dbReference type="KEGG" id="gmw:113521942"/>
<dbReference type="SMART" id="SM00908">
    <property type="entry name" value="Gal-bind_lectin"/>
    <property type="match status" value="1"/>
</dbReference>
<gene>
    <name evidence="6" type="primary">LOC113521942</name>
</gene>
<evidence type="ECO:0000313" key="6">
    <source>
        <dbReference type="RefSeq" id="XP_031770341.2"/>
    </source>
</evidence>
<feature type="region of interest" description="Disordered" evidence="3">
    <location>
        <begin position="177"/>
        <end position="203"/>
    </location>
</feature>
<sequence length="309" mass="35022">MPVFTANIPGLLKVKDRIEIGGKIKETARKMSVNLCAQEGEEPRDVVLHFDVRFHRDNIISLSRKNGIWIGSGNYDTNYNMFVPGTIFQIIFEVKDTDVITIYCQGKFHSNFLPKIPLSMARYIVAWADVERITHCFFHMGNKALSGDEATVPGTYHSSSPRSPVVIGDVKRCLRVSKKSTSGSPQLHSSYESSDEDKPRPKAEGRADRYFYDTLMCQEHSKFSPESMKYRQDHSAARSKADYRKYRDVTDTDKNDSEDYSEVVASKNIDSSMAESDNLHDLGAKKRGRRGKFPLAQVVNFMGKTAKRN</sequence>
<evidence type="ECO:0000259" key="4">
    <source>
        <dbReference type="PROSITE" id="PS51304"/>
    </source>
</evidence>
<feature type="domain" description="Galectin" evidence="4">
    <location>
        <begin position="4"/>
        <end position="139"/>
    </location>
</feature>
<organism evidence="5 6">
    <name type="scientific">Galleria mellonella</name>
    <name type="common">Greater wax moth</name>
    <dbReference type="NCBI Taxonomy" id="7137"/>
    <lineage>
        <taxon>Eukaryota</taxon>
        <taxon>Metazoa</taxon>
        <taxon>Ecdysozoa</taxon>
        <taxon>Arthropoda</taxon>
        <taxon>Hexapoda</taxon>
        <taxon>Insecta</taxon>
        <taxon>Pterygota</taxon>
        <taxon>Neoptera</taxon>
        <taxon>Endopterygota</taxon>
        <taxon>Lepidoptera</taxon>
        <taxon>Glossata</taxon>
        <taxon>Ditrysia</taxon>
        <taxon>Pyraloidea</taxon>
        <taxon>Pyralidae</taxon>
        <taxon>Galleriinae</taxon>
        <taxon>Galleria</taxon>
    </lineage>
</organism>
<dbReference type="GO" id="GO:0030246">
    <property type="term" value="F:carbohydrate binding"/>
    <property type="evidence" value="ECO:0007669"/>
    <property type="project" value="UniProtKB-UniRule"/>
</dbReference>
<dbReference type="Gene3D" id="2.60.120.200">
    <property type="match status" value="1"/>
</dbReference>
<dbReference type="SUPFAM" id="SSF49899">
    <property type="entry name" value="Concanavalin A-like lectins/glucanases"/>
    <property type="match status" value="1"/>
</dbReference>
<accession>A0A6J3CD55</accession>
<feature type="region of interest" description="Disordered" evidence="3">
    <location>
        <begin position="223"/>
        <end position="242"/>
    </location>
</feature>
<dbReference type="PROSITE" id="PS51304">
    <property type="entry name" value="GALECTIN"/>
    <property type="match status" value="1"/>
</dbReference>
<dbReference type="InterPro" id="IPR001079">
    <property type="entry name" value="Galectin_CRD"/>
</dbReference>
<keyword evidence="1 2" id="KW-0430">Lectin</keyword>
<dbReference type="Proteomes" id="UP001652740">
    <property type="component" value="Unplaced"/>
</dbReference>
<dbReference type="GO" id="GO:0016936">
    <property type="term" value="F:galactoside binding"/>
    <property type="evidence" value="ECO:0007669"/>
    <property type="project" value="TreeGrafter"/>
</dbReference>
<evidence type="ECO:0000256" key="1">
    <source>
        <dbReference type="ARBA" id="ARBA00022734"/>
    </source>
</evidence>
<evidence type="ECO:0000313" key="5">
    <source>
        <dbReference type="Proteomes" id="UP001652740"/>
    </source>
</evidence>
<reference evidence="6" key="1">
    <citation type="submission" date="2025-08" db="UniProtKB">
        <authorList>
            <consortium name="RefSeq"/>
        </authorList>
    </citation>
    <scope>IDENTIFICATION</scope>
    <source>
        <tissue evidence="6">Whole larvae</tissue>
    </source>
</reference>
<protein>
    <recommendedName>
        <fullName evidence="2">Galectin</fullName>
    </recommendedName>
</protein>
<keyword evidence="5" id="KW-1185">Reference proteome</keyword>
<name>A0A6J3CD55_GALME</name>
<dbReference type="AlphaFoldDB" id="A0A6J3CD55"/>
<dbReference type="InParanoid" id="A0A6J3CD55"/>
<dbReference type="SMART" id="SM00276">
    <property type="entry name" value="GLECT"/>
    <property type="match status" value="1"/>
</dbReference>
<proteinExistence type="predicted"/>
<dbReference type="Pfam" id="PF00337">
    <property type="entry name" value="Gal-bind_lectin"/>
    <property type="match status" value="1"/>
</dbReference>
<evidence type="ECO:0000256" key="3">
    <source>
        <dbReference type="SAM" id="MobiDB-lite"/>
    </source>
</evidence>